<dbReference type="PROSITE" id="PS50023">
    <property type="entry name" value="LIM_DOMAIN_2"/>
    <property type="match status" value="1"/>
</dbReference>
<comment type="caution">
    <text evidence="8">The sequence shown here is derived from an EMBL/GenBank/DDBJ whole genome shotgun (WGS) entry which is preliminary data.</text>
</comment>
<evidence type="ECO:0000313" key="8">
    <source>
        <dbReference type="EMBL" id="KAL3314791.1"/>
    </source>
</evidence>
<dbReference type="InterPro" id="IPR001781">
    <property type="entry name" value="Znf_LIM"/>
</dbReference>
<keyword evidence="4 5" id="KW-0440">LIM domain</keyword>
<dbReference type="PROSITE" id="PS00478">
    <property type="entry name" value="LIM_DOMAIN_1"/>
    <property type="match status" value="1"/>
</dbReference>
<keyword evidence="2" id="KW-0677">Repeat</keyword>
<evidence type="ECO:0000256" key="3">
    <source>
        <dbReference type="ARBA" id="ARBA00022833"/>
    </source>
</evidence>
<proteinExistence type="predicted"/>
<feature type="compositionally biased region" description="Low complexity" evidence="6">
    <location>
        <begin position="116"/>
        <end position="129"/>
    </location>
</feature>
<keyword evidence="1 5" id="KW-0479">Metal-binding</keyword>
<evidence type="ECO:0000256" key="2">
    <source>
        <dbReference type="ARBA" id="ARBA00022737"/>
    </source>
</evidence>
<reference evidence="8 9" key="1">
    <citation type="submission" date="2024-11" db="EMBL/GenBank/DDBJ databases">
        <title>Adaptive evolution of stress response genes in parasites aligns with host niche diversity.</title>
        <authorList>
            <person name="Hahn C."/>
            <person name="Resl P."/>
        </authorList>
    </citation>
    <scope>NUCLEOTIDE SEQUENCE [LARGE SCALE GENOMIC DNA]</scope>
    <source>
        <strain evidence="8">EGGRZ-B1_66</strain>
        <tissue evidence="8">Body</tissue>
    </source>
</reference>
<organism evidence="8 9">
    <name type="scientific">Cichlidogyrus casuarinus</name>
    <dbReference type="NCBI Taxonomy" id="1844966"/>
    <lineage>
        <taxon>Eukaryota</taxon>
        <taxon>Metazoa</taxon>
        <taxon>Spiralia</taxon>
        <taxon>Lophotrochozoa</taxon>
        <taxon>Platyhelminthes</taxon>
        <taxon>Monogenea</taxon>
        <taxon>Monopisthocotylea</taxon>
        <taxon>Dactylogyridea</taxon>
        <taxon>Ancyrocephalidae</taxon>
        <taxon>Cichlidogyrus</taxon>
    </lineage>
</organism>
<evidence type="ECO:0000259" key="7">
    <source>
        <dbReference type="PROSITE" id="PS50023"/>
    </source>
</evidence>
<evidence type="ECO:0000256" key="4">
    <source>
        <dbReference type="ARBA" id="ARBA00023038"/>
    </source>
</evidence>
<gene>
    <name evidence="8" type="primary">LMO4_1</name>
    <name evidence="8" type="ORF">Ciccas_006586</name>
</gene>
<dbReference type="Pfam" id="PF00412">
    <property type="entry name" value="LIM"/>
    <property type="match status" value="1"/>
</dbReference>
<evidence type="ECO:0000256" key="1">
    <source>
        <dbReference type="ARBA" id="ARBA00022723"/>
    </source>
</evidence>
<protein>
    <submittedName>
        <fullName evidence="8">LIM domain only 4</fullName>
    </submittedName>
</protein>
<dbReference type="Proteomes" id="UP001626550">
    <property type="component" value="Unassembled WGS sequence"/>
</dbReference>
<dbReference type="SUPFAM" id="SSF57716">
    <property type="entry name" value="Glucocorticoid receptor-like (DNA-binding domain)"/>
    <property type="match status" value="2"/>
</dbReference>
<dbReference type="PANTHER" id="PTHR45787">
    <property type="entry name" value="LD11652P"/>
    <property type="match status" value="1"/>
</dbReference>
<sequence>MFGSGGTCSACKVHIASDELVMRVQRNVYHVKCFKCVQCKTTLQPGDRCSLHNGELYCEHEFGDIFANCASRPPWPPSDTTPPPLPHNHQFDSKLTGFTHNPDKSSFSTYFPANNSSSQVHSKSQGSSKGRQKVGACPSSAVTLTYRKSTREESHYPSAEECAKFAIYYAATKRWEM</sequence>
<dbReference type="EMBL" id="JBJKFK010000906">
    <property type="protein sequence ID" value="KAL3314791.1"/>
    <property type="molecule type" value="Genomic_DNA"/>
</dbReference>
<dbReference type="SMART" id="SM00132">
    <property type="entry name" value="LIM"/>
    <property type="match status" value="1"/>
</dbReference>
<evidence type="ECO:0000256" key="6">
    <source>
        <dbReference type="SAM" id="MobiDB-lite"/>
    </source>
</evidence>
<keyword evidence="9" id="KW-1185">Reference proteome</keyword>
<dbReference type="AlphaFoldDB" id="A0ABD2Q5C0"/>
<evidence type="ECO:0000313" key="9">
    <source>
        <dbReference type="Proteomes" id="UP001626550"/>
    </source>
</evidence>
<feature type="region of interest" description="Disordered" evidence="6">
    <location>
        <begin position="114"/>
        <end position="136"/>
    </location>
</feature>
<dbReference type="Gene3D" id="2.10.110.10">
    <property type="entry name" value="Cysteine Rich Protein"/>
    <property type="match status" value="1"/>
</dbReference>
<dbReference type="GO" id="GO:0046872">
    <property type="term" value="F:metal ion binding"/>
    <property type="evidence" value="ECO:0007669"/>
    <property type="project" value="UniProtKB-KW"/>
</dbReference>
<feature type="domain" description="LIM zinc-binding" evidence="7">
    <location>
        <begin position="6"/>
        <end position="68"/>
    </location>
</feature>
<dbReference type="InterPro" id="IPR050945">
    <property type="entry name" value="LMO_RBTN_TF"/>
</dbReference>
<keyword evidence="3 5" id="KW-0862">Zinc</keyword>
<dbReference type="PANTHER" id="PTHR45787:SF13">
    <property type="entry name" value="LD11652P"/>
    <property type="match status" value="1"/>
</dbReference>
<name>A0ABD2Q5C0_9PLAT</name>
<evidence type="ECO:0000256" key="5">
    <source>
        <dbReference type="PROSITE-ProRule" id="PRU00125"/>
    </source>
</evidence>
<accession>A0ABD2Q5C0</accession>